<dbReference type="InterPro" id="IPR052552">
    <property type="entry name" value="YeaO-like"/>
</dbReference>
<protein>
    <submittedName>
        <fullName evidence="1">Uncharacterized protein</fullName>
    </submittedName>
</protein>
<evidence type="ECO:0000313" key="1">
    <source>
        <dbReference type="EMBL" id="SBS71599.1"/>
    </source>
</evidence>
<dbReference type="EMBL" id="FLQS01000003">
    <property type="protein sequence ID" value="SBS71599.1"/>
    <property type="molecule type" value="Genomic_DNA"/>
</dbReference>
<accession>A0A1Y5P2P9</accession>
<name>A0A1Y5P2P9_9MYCO</name>
<dbReference type="PANTHER" id="PTHR36849">
    <property type="entry name" value="CYTOPLASMIC PROTEIN-RELATED"/>
    <property type="match status" value="1"/>
</dbReference>
<dbReference type="Pfam" id="PF22752">
    <property type="entry name" value="DUF488-N3i"/>
    <property type="match status" value="1"/>
</dbReference>
<dbReference type="AlphaFoldDB" id="A0A1Y5P2P9"/>
<dbReference type="PANTHER" id="PTHR36849:SF1">
    <property type="entry name" value="CYTOPLASMIC PROTEIN"/>
    <property type="match status" value="1"/>
</dbReference>
<sequence>MRKWYHHDPARFDEFARGYRAELTDSERAAALRDLQKLVEQGTLALLTALRDADRSEAAVLADLLNEATSI</sequence>
<proteinExistence type="predicted"/>
<organism evidence="1">
    <name type="scientific">uncultured Mycobacterium sp</name>
    <dbReference type="NCBI Taxonomy" id="171292"/>
    <lineage>
        <taxon>Bacteria</taxon>
        <taxon>Bacillati</taxon>
        <taxon>Actinomycetota</taxon>
        <taxon>Actinomycetes</taxon>
        <taxon>Mycobacteriales</taxon>
        <taxon>Mycobacteriaceae</taxon>
        <taxon>Mycobacterium</taxon>
        <taxon>environmental samples</taxon>
    </lineage>
</organism>
<reference evidence="1" key="1">
    <citation type="submission" date="2016-03" db="EMBL/GenBank/DDBJ databases">
        <authorList>
            <person name="Ploux O."/>
        </authorList>
    </citation>
    <scope>NUCLEOTIDE SEQUENCE</scope>
    <source>
        <strain evidence="1">UC10</strain>
    </source>
</reference>
<gene>
    <name evidence="1" type="ORF">MHPYR_110150</name>
</gene>